<feature type="domain" description="SLH" evidence="5">
    <location>
        <begin position="1231"/>
        <end position="1288"/>
    </location>
</feature>
<comment type="subcellular location">
    <subcellularLocation>
        <location evidence="1">Cell envelope</location>
    </subcellularLocation>
</comment>
<evidence type="ECO:0000256" key="2">
    <source>
        <dbReference type="ARBA" id="ARBA00022737"/>
    </source>
</evidence>
<keyword evidence="2" id="KW-0677">Repeat</keyword>
<dbReference type="InterPro" id="IPR001119">
    <property type="entry name" value="SLH_dom"/>
</dbReference>
<feature type="region of interest" description="Disordered" evidence="3">
    <location>
        <begin position="725"/>
        <end position="744"/>
    </location>
</feature>
<feature type="signal peptide" evidence="4">
    <location>
        <begin position="1"/>
        <end position="25"/>
    </location>
</feature>
<dbReference type="GO" id="GO:0030313">
    <property type="term" value="C:cell envelope"/>
    <property type="evidence" value="ECO:0007669"/>
    <property type="project" value="UniProtKB-SubCell"/>
</dbReference>
<evidence type="ECO:0000256" key="4">
    <source>
        <dbReference type="SAM" id="SignalP"/>
    </source>
</evidence>
<dbReference type="Pfam" id="PF00395">
    <property type="entry name" value="SLH"/>
    <property type="match status" value="3"/>
</dbReference>
<feature type="region of interest" description="Disordered" evidence="3">
    <location>
        <begin position="1144"/>
        <end position="1183"/>
    </location>
</feature>
<protein>
    <recommendedName>
        <fullName evidence="5">SLH domain-containing protein</fullName>
    </recommendedName>
</protein>
<evidence type="ECO:0000256" key="3">
    <source>
        <dbReference type="SAM" id="MobiDB-lite"/>
    </source>
</evidence>
<feature type="compositionally biased region" description="Basic and acidic residues" evidence="3">
    <location>
        <begin position="943"/>
        <end position="952"/>
    </location>
</feature>
<evidence type="ECO:0000313" key="7">
    <source>
        <dbReference type="Proteomes" id="UP000287361"/>
    </source>
</evidence>
<dbReference type="PROSITE" id="PS51272">
    <property type="entry name" value="SLH"/>
    <property type="match status" value="3"/>
</dbReference>
<dbReference type="Proteomes" id="UP000287361">
    <property type="component" value="Unassembled WGS sequence"/>
</dbReference>
<feature type="region of interest" description="Disordered" evidence="3">
    <location>
        <begin position="908"/>
        <end position="955"/>
    </location>
</feature>
<feature type="domain" description="SLH" evidence="5">
    <location>
        <begin position="1289"/>
        <end position="1352"/>
    </location>
</feature>
<evidence type="ECO:0000313" key="6">
    <source>
        <dbReference type="EMBL" id="GCB29104.1"/>
    </source>
</evidence>
<dbReference type="InterPro" id="IPR013378">
    <property type="entry name" value="InlB-like_B-rpt"/>
</dbReference>
<gene>
    <name evidence="6" type="ORF">KGMB03357_07650</name>
</gene>
<reference evidence="6 7" key="1">
    <citation type="submission" date="2018-10" db="EMBL/GenBank/DDBJ databases">
        <title>Draft Genome Sequence of Anaerotignum sp. KCTC 15736.</title>
        <authorList>
            <person name="Choi S.H."/>
            <person name="Kim J.S."/>
            <person name="Kang S.W."/>
            <person name="Lee J.S."/>
            <person name="Park S.H."/>
        </authorList>
    </citation>
    <scope>NUCLEOTIDE SEQUENCE [LARGE SCALE GENOMIC DNA]</scope>
    <source>
        <strain evidence="6 7">KCTC 15736</strain>
    </source>
</reference>
<evidence type="ECO:0000256" key="1">
    <source>
        <dbReference type="ARBA" id="ARBA00004196"/>
    </source>
</evidence>
<comment type="caution">
    <text evidence="6">The sequence shown here is derived from an EMBL/GenBank/DDBJ whole genome shotgun (WGS) entry which is preliminary data.</text>
</comment>
<keyword evidence="7" id="KW-1185">Reference proteome</keyword>
<dbReference type="Pfam" id="PF09479">
    <property type="entry name" value="Flg_new"/>
    <property type="match status" value="2"/>
</dbReference>
<sequence>MKTRILSYLLVFSMILALLPASALAEGESTTTQHVTATVKHAFDNSGAETGQITAQIEAYLTDTDDQSRTVKPCDIIFLIEQSTFMNTQTDTTQYGQERADILNSMESLLKNLPTPTTDGEHRVAIAGFGRINNSGSSDSYIESQHPGTQLSATQNPSLNTGYYTCENNAPDFHSQSGWTEWDKITDHNDTTLPEMPEGYLANESYDKVFMSIDDAKNVIDVDKMVSWHAGASRMDAGLQITEQLAKIAQAHKATDEDRNLIIFVAASSLPYQNGVGVQFLRSEAAQAAATELKNKYNATIFGFGDFRALNLQNGMSSEDQRTQFNETMAGICGNSTTQDGTPYFKGLSQVHDIGEALNELLIQIDANVNPNAERRHINVENFQEKSTEHTSHTWKELKEKHHILTSSAINETASVDYYRFTGYENGNPQFGTTPIRHIELRLSDIGSSDSIQTALSLLPIPPADTKGTAYGEKAVITITDPVCVDYKWAGRWRPKFDPPDHEHAARGVKHSPSNLEQNETTLEDMKLKFDGWYRLWDNRIDGDAGEKKTWTYEGKTYVAYQDNVYDAFGSDLTLYGRWIPSIDVNFQWIGSVIPADATPPSTVSLALSDDGTASFTPIVPSQEGYEFDGWYKNSACTDRYNESGENLTKNTFLYGRWTKIGTKKVTFTVVNGSWNTESDWYKNNIGNTDADTATDTITVNVPLRNGKGTLTPDLVPHVDNQDMTPADDYKAPGTWGDKAPDTNTDAITENGDYEYTYTFPEADTYTITYRWVTGTEVPEGVSLPAQQTEKESNAGKNPTFEIATVTFADKKWSFSGWYTNEALTGTAISDSYTFPEGNVNDTKNLTLYGKWTHDPCTVTFYADYFQPAQGHFNTDDYTISYTVPYGSTLAKVSKAVPTPVTDPAHPYYFEGWGDFEPPDTQGEQEGTEGTEDTEDAEDTKDTEEPVTHSDDSLSTAGTFYTSKAIQDMTIKSDLNFVAQWWPIVTFNANGGDWELTEGRPTERYVPVPANKNHIDSLRPPAREGYTFLGWYDTSGKPIDFKTQTFDRAETVYAHWAKNATVTFKIVNGYWSGNTTEDKTVTVVLHPQANGSASGTLGASHVPTIMIPAAGYENTPGHWDVTPNTEENGISGDVTYTYIFGKKHHSSSSKDENKDKDNNKENNKDNNKDNNTGETTPTKVPDLLNGSNHFAYVVGYKDGNVRPQGNITRAETAAIFFRLLKEEVRSENLSKHNDFADVTEDSWYNTAVSTMAGMNILKGRTANSFVPQAPITRAEFAAICARFDSGKAEENNSFTDISGHWAEKEIERAATLGWVSGYTDGSFHPDAPITRAEAMTLINRVLCRMPETKADLLDSMTKWPDNQPGAWYYLAVQEATNSHTYEQKDSKYETWTALTAEPDWSKY</sequence>
<proteinExistence type="predicted"/>
<evidence type="ECO:0000259" key="5">
    <source>
        <dbReference type="PROSITE" id="PS51272"/>
    </source>
</evidence>
<feature type="compositionally biased region" description="Basic and acidic residues" evidence="3">
    <location>
        <begin position="1148"/>
        <end position="1168"/>
    </location>
</feature>
<keyword evidence="4" id="KW-0732">Signal</keyword>
<dbReference type="NCBIfam" id="TIGR02543">
    <property type="entry name" value="List_Bact_rpt"/>
    <property type="match status" value="1"/>
</dbReference>
<dbReference type="Gene3D" id="2.60.40.4270">
    <property type="entry name" value="Listeria-Bacteroides repeat domain"/>
    <property type="match status" value="2"/>
</dbReference>
<feature type="chain" id="PRO_5019429357" description="SLH domain-containing protein" evidence="4">
    <location>
        <begin position="26"/>
        <end position="1403"/>
    </location>
</feature>
<organism evidence="6 7">
    <name type="scientific">Anaerotignum faecicola</name>
    <dbReference type="NCBI Taxonomy" id="2358141"/>
    <lineage>
        <taxon>Bacteria</taxon>
        <taxon>Bacillati</taxon>
        <taxon>Bacillota</taxon>
        <taxon>Clostridia</taxon>
        <taxon>Lachnospirales</taxon>
        <taxon>Anaerotignaceae</taxon>
        <taxon>Anaerotignum</taxon>
    </lineage>
</organism>
<feature type="compositionally biased region" description="Acidic residues" evidence="3">
    <location>
        <begin position="926"/>
        <end position="942"/>
    </location>
</feature>
<dbReference type="InterPro" id="IPR042229">
    <property type="entry name" value="Listeria/Bacterioides_rpt_sf"/>
</dbReference>
<accession>A0A401LCB5</accession>
<feature type="region of interest" description="Disordered" evidence="3">
    <location>
        <begin position="137"/>
        <end position="156"/>
    </location>
</feature>
<dbReference type="PANTHER" id="PTHR43308">
    <property type="entry name" value="OUTER MEMBRANE PROTEIN ALPHA-RELATED"/>
    <property type="match status" value="1"/>
</dbReference>
<name>A0A401LCB5_9FIRM</name>
<dbReference type="InterPro" id="IPR051465">
    <property type="entry name" value="Cell_Envelope_Struct_Comp"/>
</dbReference>
<feature type="domain" description="SLH" evidence="5">
    <location>
        <begin position="1163"/>
        <end position="1230"/>
    </location>
</feature>
<dbReference type="OrthoDB" id="174569at2"/>
<dbReference type="EMBL" id="BHVZ01000001">
    <property type="protein sequence ID" value="GCB29104.1"/>
    <property type="molecule type" value="Genomic_DNA"/>
</dbReference>